<feature type="signal peptide" evidence="3">
    <location>
        <begin position="1"/>
        <end position="16"/>
    </location>
</feature>
<protein>
    <submittedName>
        <fullName evidence="4">Uncharacterized protein</fullName>
    </submittedName>
</protein>
<keyword evidence="3" id="KW-0732">Signal</keyword>
<evidence type="ECO:0000256" key="3">
    <source>
        <dbReference type="SAM" id="SignalP"/>
    </source>
</evidence>
<dbReference type="GO" id="GO:0005656">
    <property type="term" value="C:nuclear pre-replicative complex"/>
    <property type="evidence" value="ECO:0007669"/>
    <property type="project" value="TreeGrafter"/>
</dbReference>
<comment type="caution">
    <text evidence="4">The sequence shown here is derived from an EMBL/GenBank/DDBJ whole genome shotgun (WGS) entry which is preliminary data.</text>
</comment>
<keyword evidence="1" id="KW-0853">WD repeat</keyword>
<keyword evidence="5" id="KW-1185">Reference proteome</keyword>
<dbReference type="EMBL" id="JAMSHJ010000001">
    <property type="protein sequence ID" value="KAI5443520.1"/>
    <property type="molecule type" value="Genomic_DNA"/>
</dbReference>
<dbReference type="GO" id="GO:0120330">
    <property type="term" value="C:rixosome complex"/>
    <property type="evidence" value="ECO:0007669"/>
    <property type="project" value="TreeGrafter"/>
</dbReference>
<dbReference type="GO" id="GO:0006364">
    <property type="term" value="P:rRNA processing"/>
    <property type="evidence" value="ECO:0007669"/>
    <property type="project" value="TreeGrafter"/>
</dbReference>
<gene>
    <name evidence="4" type="ORF">KIW84_012240</name>
</gene>
<feature type="chain" id="PRO_5039522967" evidence="3">
    <location>
        <begin position="17"/>
        <end position="136"/>
    </location>
</feature>
<dbReference type="PANTHER" id="PTHR18763:SF0">
    <property type="entry name" value="WD REPEAT-CONTAINING PROTEIN 18"/>
    <property type="match status" value="1"/>
</dbReference>
<keyword evidence="2" id="KW-0677">Repeat</keyword>
<organism evidence="4 5">
    <name type="scientific">Pisum sativum</name>
    <name type="common">Garden pea</name>
    <name type="synonym">Lathyrus oleraceus</name>
    <dbReference type="NCBI Taxonomy" id="3888"/>
    <lineage>
        <taxon>Eukaryota</taxon>
        <taxon>Viridiplantae</taxon>
        <taxon>Streptophyta</taxon>
        <taxon>Embryophyta</taxon>
        <taxon>Tracheophyta</taxon>
        <taxon>Spermatophyta</taxon>
        <taxon>Magnoliopsida</taxon>
        <taxon>eudicotyledons</taxon>
        <taxon>Gunneridae</taxon>
        <taxon>Pentapetalae</taxon>
        <taxon>rosids</taxon>
        <taxon>fabids</taxon>
        <taxon>Fabales</taxon>
        <taxon>Fabaceae</taxon>
        <taxon>Papilionoideae</taxon>
        <taxon>50 kb inversion clade</taxon>
        <taxon>NPAAA clade</taxon>
        <taxon>Hologalegina</taxon>
        <taxon>IRL clade</taxon>
        <taxon>Fabeae</taxon>
        <taxon>Lathyrus</taxon>
    </lineage>
</organism>
<evidence type="ECO:0000256" key="2">
    <source>
        <dbReference type="ARBA" id="ARBA00022737"/>
    </source>
</evidence>
<dbReference type="GO" id="GO:0006261">
    <property type="term" value="P:DNA-templated DNA replication"/>
    <property type="evidence" value="ECO:0007669"/>
    <property type="project" value="TreeGrafter"/>
</dbReference>
<dbReference type="PANTHER" id="PTHR18763">
    <property type="entry name" value="WD-REPEAT PROTEIN 18"/>
    <property type="match status" value="1"/>
</dbReference>
<evidence type="ECO:0000313" key="4">
    <source>
        <dbReference type="EMBL" id="KAI5443520.1"/>
    </source>
</evidence>
<reference evidence="4 5" key="1">
    <citation type="journal article" date="2022" name="Nat. Genet.">
        <title>Improved pea reference genome and pan-genome highlight genomic features and evolutionary characteristics.</title>
        <authorList>
            <person name="Yang T."/>
            <person name="Liu R."/>
            <person name="Luo Y."/>
            <person name="Hu S."/>
            <person name="Wang D."/>
            <person name="Wang C."/>
            <person name="Pandey M.K."/>
            <person name="Ge S."/>
            <person name="Xu Q."/>
            <person name="Li N."/>
            <person name="Li G."/>
            <person name="Huang Y."/>
            <person name="Saxena R.K."/>
            <person name="Ji Y."/>
            <person name="Li M."/>
            <person name="Yan X."/>
            <person name="He Y."/>
            <person name="Liu Y."/>
            <person name="Wang X."/>
            <person name="Xiang C."/>
            <person name="Varshney R.K."/>
            <person name="Ding H."/>
            <person name="Gao S."/>
            <person name="Zong X."/>
        </authorList>
    </citation>
    <scope>NUCLEOTIDE SEQUENCE [LARGE SCALE GENOMIC DNA]</scope>
    <source>
        <strain evidence="4 5">cv. Zhongwan 6</strain>
    </source>
</reference>
<proteinExistence type="predicted"/>
<evidence type="ECO:0000313" key="5">
    <source>
        <dbReference type="Proteomes" id="UP001058974"/>
    </source>
</evidence>
<sequence length="136" mass="15162">MFKWFLFFLGRPLFKAFNRASSLVKLFTQMLVRHSAVQGAGGLAGPVLLPLKECCKMVESPTCQVALSVDTTLLQKLRQSVPVIPTPNLLRLAANHSGTYLVGGGLSGEIYLSEVETGKLLKKWHGHYRKQHYSKY</sequence>
<name>A0A9D5GVZ6_PEA</name>
<dbReference type="Proteomes" id="UP001058974">
    <property type="component" value="Chromosome 1"/>
</dbReference>
<accession>A0A9D5GVZ6</accession>
<dbReference type="InterPro" id="IPR045227">
    <property type="entry name" value="WDR18/Ipi3/RID3"/>
</dbReference>
<evidence type="ECO:0000256" key="1">
    <source>
        <dbReference type="ARBA" id="ARBA00022574"/>
    </source>
</evidence>
<dbReference type="Gramene" id="Psat01G0224000-T1">
    <property type="protein sequence ID" value="KAI5443520.1"/>
    <property type="gene ID" value="KIW84_012240"/>
</dbReference>
<dbReference type="AlphaFoldDB" id="A0A9D5GVZ6"/>